<dbReference type="STRING" id="717773.Thicy_1065"/>
<dbReference type="InterPro" id="IPR023620">
    <property type="entry name" value="SmpB"/>
</dbReference>
<dbReference type="PROSITE" id="PS01317">
    <property type="entry name" value="SSRP"/>
    <property type="match status" value="1"/>
</dbReference>
<dbReference type="InterPro" id="IPR000037">
    <property type="entry name" value="SsrA-bd_prot"/>
</dbReference>
<evidence type="ECO:0000256" key="1">
    <source>
        <dbReference type="ARBA" id="ARBA00022490"/>
    </source>
</evidence>
<evidence type="ECO:0000256" key="2">
    <source>
        <dbReference type="ARBA" id="ARBA00022884"/>
    </source>
</evidence>
<dbReference type="GO" id="GO:0070929">
    <property type="term" value="P:trans-translation"/>
    <property type="evidence" value="ECO:0007669"/>
    <property type="project" value="UniProtKB-UniRule"/>
</dbReference>
<dbReference type="PANTHER" id="PTHR30308:SF2">
    <property type="entry name" value="SSRA-BINDING PROTEIN"/>
    <property type="match status" value="1"/>
</dbReference>
<keyword evidence="5" id="KW-1185">Reference proteome</keyword>
<accession>F6D8I1</accession>
<evidence type="ECO:0000313" key="5">
    <source>
        <dbReference type="Proteomes" id="UP000009232"/>
    </source>
</evidence>
<dbReference type="Gene3D" id="2.40.280.10">
    <property type="match status" value="1"/>
</dbReference>
<dbReference type="OrthoDB" id="9805462at2"/>
<evidence type="ECO:0000256" key="3">
    <source>
        <dbReference type="HAMAP-Rule" id="MF_00023"/>
    </source>
</evidence>
<gene>
    <name evidence="3" type="primary">smpB</name>
    <name evidence="4" type="ordered locus">Thicy_1065</name>
</gene>
<dbReference type="KEGG" id="tcy:Thicy_1065"/>
<dbReference type="InterPro" id="IPR020081">
    <property type="entry name" value="SsrA-bd_prot_CS"/>
</dbReference>
<dbReference type="Pfam" id="PF01668">
    <property type="entry name" value="SmpB"/>
    <property type="match status" value="1"/>
</dbReference>
<dbReference type="NCBIfam" id="TIGR00086">
    <property type="entry name" value="smpB"/>
    <property type="match status" value="1"/>
</dbReference>
<dbReference type="Proteomes" id="UP000009232">
    <property type="component" value="Chromosome"/>
</dbReference>
<dbReference type="GO" id="GO:0003723">
    <property type="term" value="F:RNA binding"/>
    <property type="evidence" value="ECO:0007669"/>
    <property type="project" value="UniProtKB-UniRule"/>
</dbReference>
<keyword evidence="2 3" id="KW-0694">RNA-binding</keyword>
<dbReference type="HAMAP" id="MF_00023">
    <property type="entry name" value="SmpB"/>
    <property type="match status" value="1"/>
</dbReference>
<keyword evidence="1 3" id="KW-0963">Cytoplasm</keyword>
<sequence length="163" mass="19150">MRDIMAKKAKKQNHSNRIAENRKARFDYFIEETFEAGLVLEGWEIKSLRAGKVQINESYILFKNNEAWLFGALITPLITASSHQAHDPLRTRKLLMHRRQIDRMMGQVDQKGYTVVSLNLHWHQGRVKIDIGLAKGKKLHDKRATEKERDWNRDKQRILKSFG</sequence>
<name>F6D8I1_THICA</name>
<organism evidence="4 5">
    <name type="scientific">Thiomicrospira cyclica (strain DSM 14477 / JCM 11371 / ALM1)</name>
    <name type="common">Thioalkalimicrobium cyclicum</name>
    <dbReference type="NCBI Taxonomy" id="717773"/>
    <lineage>
        <taxon>Bacteria</taxon>
        <taxon>Pseudomonadati</taxon>
        <taxon>Pseudomonadota</taxon>
        <taxon>Gammaproteobacteria</taxon>
        <taxon>Thiotrichales</taxon>
        <taxon>Piscirickettsiaceae</taxon>
        <taxon>Thiomicrospira</taxon>
    </lineage>
</organism>
<comment type="function">
    <text evidence="3">Required for rescue of stalled ribosomes mediated by trans-translation. Binds to transfer-messenger RNA (tmRNA), required for stable association of tmRNA with ribosomes. tmRNA and SmpB together mimic tRNA shape, replacing the anticodon stem-loop with SmpB. tmRNA is encoded by the ssrA gene; the 2 termini fold to resemble tRNA(Ala) and it encodes a 'tag peptide', a short internal open reading frame. During trans-translation Ala-aminoacylated tmRNA acts like a tRNA, entering the A-site of stalled ribosomes, displacing the stalled mRNA. The ribosome then switches to translate the ORF on the tmRNA; the nascent peptide is terminated with the 'tag peptide' encoded by the tmRNA and targeted for degradation. The ribosome is freed to recommence translation, which seems to be the essential function of trans-translation.</text>
</comment>
<dbReference type="AlphaFoldDB" id="F6D8I1"/>
<reference evidence="4 5" key="1">
    <citation type="submission" date="2011-05" db="EMBL/GenBank/DDBJ databases">
        <title>Complete sequence of Thioalkalimicrobium cyclicum ALM1.</title>
        <authorList>
            <consortium name="US DOE Joint Genome Institute"/>
            <person name="Lucas S."/>
            <person name="Han J."/>
            <person name="Lapidus A."/>
            <person name="Cheng J.-F."/>
            <person name="Goodwin L."/>
            <person name="Pitluck S."/>
            <person name="Peters L."/>
            <person name="Mikhailova N."/>
            <person name="Davenport K."/>
            <person name="Han C."/>
            <person name="Tapia R."/>
            <person name="Land M."/>
            <person name="Hauser L."/>
            <person name="Kyrpides N."/>
            <person name="Ivanova N."/>
            <person name="Pagani I."/>
            <person name="Kappler U."/>
            <person name="Woyke T."/>
        </authorList>
    </citation>
    <scope>NUCLEOTIDE SEQUENCE [LARGE SCALE GENOMIC DNA]</scope>
    <source>
        <strain evidence="5">DSM 14477 / JCM 11371 / ALM1</strain>
    </source>
</reference>
<dbReference type="NCBIfam" id="NF003843">
    <property type="entry name" value="PRK05422.1"/>
    <property type="match status" value="1"/>
</dbReference>
<dbReference type="PANTHER" id="PTHR30308">
    <property type="entry name" value="TMRNA-BINDING COMPONENT OF TRANS-TRANSLATION TAGGING COMPLEX"/>
    <property type="match status" value="1"/>
</dbReference>
<proteinExistence type="inferred from homology"/>
<comment type="similarity">
    <text evidence="3">Belongs to the SmpB family.</text>
</comment>
<dbReference type="HOGENOM" id="CLU_108953_3_0_6"/>
<dbReference type="GO" id="GO:0070930">
    <property type="term" value="P:trans-translation-dependent protein tagging"/>
    <property type="evidence" value="ECO:0007669"/>
    <property type="project" value="TreeGrafter"/>
</dbReference>
<dbReference type="EMBL" id="CP002776">
    <property type="protein sequence ID" value="AEG31832.1"/>
    <property type="molecule type" value="Genomic_DNA"/>
</dbReference>
<dbReference type="GO" id="GO:0005829">
    <property type="term" value="C:cytosol"/>
    <property type="evidence" value="ECO:0007669"/>
    <property type="project" value="TreeGrafter"/>
</dbReference>
<protein>
    <recommendedName>
        <fullName evidence="3">SsrA-binding protein</fullName>
    </recommendedName>
    <alternativeName>
        <fullName evidence="3">Small protein B</fullName>
    </alternativeName>
</protein>
<comment type="subcellular location">
    <subcellularLocation>
        <location evidence="3">Cytoplasm</location>
    </subcellularLocation>
    <text evidence="3">The tmRNA-SmpB complex associates with stalled 70S ribosomes.</text>
</comment>
<dbReference type="eggNOG" id="COG0691">
    <property type="taxonomic scope" value="Bacteria"/>
</dbReference>
<evidence type="ECO:0000313" key="4">
    <source>
        <dbReference type="EMBL" id="AEG31832.1"/>
    </source>
</evidence>
<dbReference type="CDD" id="cd09294">
    <property type="entry name" value="SmpB"/>
    <property type="match status" value="1"/>
</dbReference>
<dbReference type="SUPFAM" id="SSF74982">
    <property type="entry name" value="Small protein B (SmpB)"/>
    <property type="match status" value="1"/>
</dbReference>